<accession>A0A7M7NXA8</accession>
<proteinExistence type="predicted"/>
<sequence>MTRGLFPLFGEFTQRPENFFKDVKEACVLLNLKRGSALLLQEAIQLQQEKPSHGSSVAMPTAEASLNDVGVYRLSAKTAGRVLALRNDWMKT</sequence>
<keyword evidence="2" id="KW-1185">Reference proteome</keyword>
<dbReference type="OrthoDB" id="2189254at2759"/>
<dbReference type="InterPro" id="IPR007528">
    <property type="entry name" value="RINT1_Tip20"/>
</dbReference>
<protein>
    <submittedName>
        <fullName evidence="1">Uncharacterized protein</fullName>
    </submittedName>
</protein>
<dbReference type="AlphaFoldDB" id="A0A7M7NXA8"/>
<reference evidence="2" key="1">
    <citation type="submission" date="2015-02" db="EMBL/GenBank/DDBJ databases">
        <title>Genome sequencing for Strongylocentrotus purpuratus.</title>
        <authorList>
            <person name="Murali S."/>
            <person name="Liu Y."/>
            <person name="Vee V."/>
            <person name="English A."/>
            <person name="Wang M."/>
            <person name="Skinner E."/>
            <person name="Han Y."/>
            <person name="Muzny D.M."/>
            <person name="Worley K.C."/>
            <person name="Gibbs R.A."/>
        </authorList>
    </citation>
    <scope>NUCLEOTIDE SEQUENCE</scope>
</reference>
<dbReference type="GO" id="GO:0070939">
    <property type="term" value="C:Dsl1/NZR complex"/>
    <property type="evidence" value="ECO:0007669"/>
    <property type="project" value="InterPro"/>
</dbReference>
<dbReference type="GeneID" id="115923684"/>
<evidence type="ECO:0000313" key="1">
    <source>
        <dbReference type="EnsemblMetazoa" id="XP_030840744"/>
    </source>
</evidence>
<reference evidence="1" key="2">
    <citation type="submission" date="2021-01" db="UniProtKB">
        <authorList>
            <consortium name="EnsemblMetazoa"/>
        </authorList>
    </citation>
    <scope>IDENTIFICATION</scope>
</reference>
<dbReference type="GO" id="GO:0006890">
    <property type="term" value="P:retrograde vesicle-mediated transport, Golgi to endoplasmic reticulum"/>
    <property type="evidence" value="ECO:0007669"/>
    <property type="project" value="InterPro"/>
</dbReference>
<dbReference type="RefSeq" id="XP_030840744.1">
    <property type="nucleotide sequence ID" value="XM_030984884.1"/>
</dbReference>
<evidence type="ECO:0000313" key="2">
    <source>
        <dbReference type="Proteomes" id="UP000007110"/>
    </source>
</evidence>
<dbReference type="GO" id="GO:0006888">
    <property type="term" value="P:endoplasmic reticulum to Golgi vesicle-mediated transport"/>
    <property type="evidence" value="ECO:0007669"/>
    <property type="project" value="InterPro"/>
</dbReference>
<dbReference type="InParanoid" id="A0A7M7NXA8"/>
<dbReference type="Proteomes" id="UP000007110">
    <property type="component" value="Unassembled WGS sequence"/>
</dbReference>
<name>A0A7M7NXA8_STRPU</name>
<dbReference type="Pfam" id="PF04437">
    <property type="entry name" value="RINT1_TIP1"/>
    <property type="match status" value="1"/>
</dbReference>
<dbReference type="EnsemblMetazoa" id="XM_030984884">
    <property type="protein sequence ID" value="XP_030840744"/>
    <property type="gene ID" value="LOC115923684"/>
</dbReference>
<dbReference type="PROSITE" id="PS51386">
    <property type="entry name" value="RINT1_TIP20"/>
    <property type="match status" value="1"/>
</dbReference>
<dbReference type="PANTHER" id="PTHR13520">
    <property type="entry name" value="RAD50-INTERACTING PROTEIN 1 RINT-1"/>
    <property type="match status" value="1"/>
</dbReference>
<dbReference type="PANTHER" id="PTHR13520:SF0">
    <property type="entry name" value="RAD50-INTERACTING PROTEIN 1"/>
    <property type="match status" value="1"/>
</dbReference>
<dbReference type="KEGG" id="spu:115923684"/>
<organism evidence="1 2">
    <name type="scientific">Strongylocentrotus purpuratus</name>
    <name type="common">Purple sea urchin</name>
    <dbReference type="NCBI Taxonomy" id="7668"/>
    <lineage>
        <taxon>Eukaryota</taxon>
        <taxon>Metazoa</taxon>
        <taxon>Echinodermata</taxon>
        <taxon>Eleutherozoa</taxon>
        <taxon>Echinozoa</taxon>
        <taxon>Echinoidea</taxon>
        <taxon>Euechinoidea</taxon>
        <taxon>Echinacea</taxon>
        <taxon>Camarodonta</taxon>
        <taxon>Echinidea</taxon>
        <taxon>Strongylocentrotidae</taxon>
        <taxon>Strongylocentrotus</taxon>
    </lineage>
</organism>